<evidence type="ECO:0000256" key="4">
    <source>
        <dbReference type="ARBA" id="ARBA00022692"/>
    </source>
</evidence>
<evidence type="ECO:0000256" key="5">
    <source>
        <dbReference type="ARBA" id="ARBA00022989"/>
    </source>
</evidence>
<dbReference type="EMBL" id="CABDVU010000001">
    <property type="protein sequence ID" value="VTN15424.1"/>
    <property type="molecule type" value="Genomic_DNA"/>
</dbReference>
<dbReference type="PANTHER" id="PTHR30462:SF2">
    <property type="entry name" value="INTERMEMBRANE TRANSPORT PROTEIN PQIB"/>
    <property type="match status" value="1"/>
</dbReference>
<organism evidence="7 8">
    <name type="scientific">Raoultella terrigena</name>
    <name type="common">Klebsiella terrigena</name>
    <dbReference type="NCBI Taxonomy" id="577"/>
    <lineage>
        <taxon>Bacteria</taxon>
        <taxon>Pseudomonadati</taxon>
        <taxon>Pseudomonadota</taxon>
        <taxon>Gammaproteobacteria</taxon>
        <taxon>Enterobacterales</taxon>
        <taxon>Enterobacteriaceae</taxon>
        <taxon>Klebsiella/Raoultella group</taxon>
        <taxon>Raoultella</taxon>
    </lineage>
</organism>
<dbReference type="AlphaFoldDB" id="A0A4V6J2U7"/>
<keyword evidence="3" id="KW-0997">Cell inner membrane</keyword>
<evidence type="ECO:0000313" key="7">
    <source>
        <dbReference type="EMBL" id="VTN15424.1"/>
    </source>
</evidence>
<gene>
    <name evidence="7" type="ORF">NCTC9185_07511</name>
</gene>
<proteinExistence type="predicted"/>
<name>A0A4V6J2U7_RAOTE</name>
<keyword evidence="2" id="KW-1003">Cell membrane</keyword>
<evidence type="ECO:0000256" key="6">
    <source>
        <dbReference type="ARBA" id="ARBA00023136"/>
    </source>
</evidence>
<protein>
    <submittedName>
        <fullName evidence="7">Paraquat-inducible protein B</fullName>
    </submittedName>
</protein>
<evidence type="ECO:0000256" key="2">
    <source>
        <dbReference type="ARBA" id="ARBA00022475"/>
    </source>
</evidence>
<keyword evidence="6" id="KW-0472">Membrane</keyword>
<evidence type="ECO:0000313" key="8">
    <source>
        <dbReference type="Proteomes" id="UP000339249"/>
    </source>
</evidence>
<evidence type="ECO:0000256" key="3">
    <source>
        <dbReference type="ARBA" id="ARBA00022519"/>
    </source>
</evidence>
<dbReference type="GO" id="GO:0005886">
    <property type="term" value="C:plasma membrane"/>
    <property type="evidence" value="ECO:0007669"/>
    <property type="project" value="UniProtKB-SubCell"/>
</dbReference>
<sequence>MVKPGLKAAALDVGVVETATLTDDLTHVEIKARLNSGMEKLLHQDTVFWVVNRRSDVKGLAGLARCYPALYRAAAGNERLGCCAVPAAGLAAAGFGRMRRVSVSCWKATKPASSLRAIRCSFAAIGSGRLKPAPSIRKSVILPISCSSTRRNDRLVTTNVRFWKDSGIAVDLTSAGNAGGNGIAVDAVWRRGEL</sequence>
<comment type="subcellular location">
    <subcellularLocation>
        <location evidence="1">Cell inner membrane</location>
    </subcellularLocation>
</comment>
<dbReference type="PANTHER" id="PTHR30462">
    <property type="entry name" value="INTERMEMBRANE TRANSPORT PROTEIN PQIB-RELATED"/>
    <property type="match status" value="1"/>
</dbReference>
<accession>A0A4V6J2U7</accession>
<keyword evidence="5" id="KW-1133">Transmembrane helix</keyword>
<dbReference type="Proteomes" id="UP000339249">
    <property type="component" value="Unassembled WGS sequence"/>
</dbReference>
<dbReference type="InterPro" id="IPR051800">
    <property type="entry name" value="PqiA-PqiB_transport"/>
</dbReference>
<reference evidence="7 8" key="1">
    <citation type="submission" date="2019-04" db="EMBL/GenBank/DDBJ databases">
        <authorList>
            <consortium name="Pathogen Informatics"/>
        </authorList>
    </citation>
    <scope>NUCLEOTIDE SEQUENCE [LARGE SCALE GENOMIC DNA]</scope>
    <source>
        <strain evidence="7 8">NCTC9185</strain>
    </source>
</reference>
<keyword evidence="4" id="KW-0812">Transmembrane</keyword>
<evidence type="ECO:0000256" key="1">
    <source>
        <dbReference type="ARBA" id="ARBA00004533"/>
    </source>
</evidence>